<proteinExistence type="predicted"/>
<dbReference type="AlphaFoldDB" id="A0A918PZC5"/>
<dbReference type="Pfam" id="PF04654">
    <property type="entry name" value="DUF599"/>
    <property type="match status" value="1"/>
</dbReference>
<evidence type="ECO:0000313" key="3">
    <source>
        <dbReference type="Proteomes" id="UP000662572"/>
    </source>
</evidence>
<keyword evidence="3" id="KW-1185">Reference proteome</keyword>
<dbReference type="EMBL" id="BMZB01000001">
    <property type="protein sequence ID" value="GGZ28515.1"/>
    <property type="molecule type" value="Genomic_DNA"/>
</dbReference>
<feature type="transmembrane region" description="Helical" evidence="1">
    <location>
        <begin position="184"/>
        <end position="213"/>
    </location>
</feature>
<keyword evidence="1" id="KW-0472">Membrane</keyword>
<feature type="transmembrane region" description="Helical" evidence="1">
    <location>
        <begin position="13"/>
        <end position="33"/>
    </location>
</feature>
<feature type="transmembrane region" description="Helical" evidence="1">
    <location>
        <begin position="115"/>
        <end position="137"/>
    </location>
</feature>
<protein>
    <submittedName>
        <fullName evidence="2">Membrane protein</fullName>
    </submittedName>
</protein>
<comment type="caution">
    <text evidence="2">The sequence shown here is derived from an EMBL/GenBank/DDBJ whole genome shotgun (WGS) entry which is preliminary data.</text>
</comment>
<name>A0A918PZC5_9CAUL</name>
<dbReference type="RefSeq" id="WP_229807587.1">
    <property type="nucleotide sequence ID" value="NZ_BMZB01000001.1"/>
</dbReference>
<keyword evidence="1" id="KW-0812">Transmembrane</keyword>
<dbReference type="Proteomes" id="UP000662572">
    <property type="component" value="Unassembled WGS sequence"/>
</dbReference>
<sequence length="273" mass="30621">MSDLDFMTLRHDIAALIIFFVCWLGYEHLIKLLSKRRGMLLKDLTVVRHAWMREMVIRDFKLFDSNLIGHGVNSASFFASANLILIAAIGGALFSTDVTFQYATGLGIDTSSSLLVIKLSLVILCLARGLLNFVWALRQMNYCVAAFGAIPLNVDKETADKFTEAASDIIDPAMSNFSQGVRGYYFSLSAGAWLFGPWALIIASLGAVFLLGYRQANSQASRGLRRMRELLEEHPYPTRTRPLYEKDTLPLEDILAMHKDDRANHLPKKEPQD</sequence>
<reference evidence="2" key="2">
    <citation type="submission" date="2020-09" db="EMBL/GenBank/DDBJ databases">
        <authorList>
            <person name="Sun Q."/>
            <person name="Kim S."/>
        </authorList>
    </citation>
    <scope>NUCLEOTIDE SEQUENCE</scope>
    <source>
        <strain evidence="2">KCTC 32296</strain>
    </source>
</reference>
<dbReference type="InterPro" id="IPR006747">
    <property type="entry name" value="DUF599"/>
</dbReference>
<reference evidence="2" key="1">
    <citation type="journal article" date="2014" name="Int. J. Syst. Evol. Microbiol.">
        <title>Complete genome sequence of Corynebacterium casei LMG S-19264T (=DSM 44701T), isolated from a smear-ripened cheese.</title>
        <authorList>
            <consortium name="US DOE Joint Genome Institute (JGI-PGF)"/>
            <person name="Walter F."/>
            <person name="Albersmeier A."/>
            <person name="Kalinowski J."/>
            <person name="Ruckert C."/>
        </authorList>
    </citation>
    <scope>NUCLEOTIDE SEQUENCE</scope>
    <source>
        <strain evidence="2">KCTC 32296</strain>
    </source>
</reference>
<gene>
    <name evidence="2" type="ORF">GCM10011273_12920</name>
</gene>
<keyword evidence="1" id="KW-1133">Transmembrane helix</keyword>
<accession>A0A918PZC5</accession>
<evidence type="ECO:0000256" key="1">
    <source>
        <dbReference type="SAM" id="Phobius"/>
    </source>
</evidence>
<evidence type="ECO:0000313" key="2">
    <source>
        <dbReference type="EMBL" id="GGZ28515.1"/>
    </source>
</evidence>
<organism evidence="2 3">
    <name type="scientific">Asticcacaulis endophyticus</name>
    <dbReference type="NCBI Taxonomy" id="1395890"/>
    <lineage>
        <taxon>Bacteria</taxon>
        <taxon>Pseudomonadati</taxon>
        <taxon>Pseudomonadota</taxon>
        <taxon>Alphaproteobacteria</taxon>
        <taxon>Caulobacterales</taxon>
        <taxon>Caulobacteraceae</taxon>
        <taxon>Asticcacaulis</taxon>
    </lineage>
</organism>
<feature type="transmembrane region" description="Helical" evidence="1">
    <location>
        <begin position="75"/>
        <end position="95"/>
    </location>
</feature>